<dbReference type="AlphaFoldDB" id="A0A0Q5VXZ5"/>
<dbReference type="EMBL" id="CH954179">
    <property type="protein sequence ID" value="KQS61978.1"/>
    <property type="molecule type" value="Genomic_DNA"/>
</dbReference>
<organism evidence="2 3">
    <name type="scientific">Drosophila erecta</name>
    <name type="common">Fruit fly</name>
    <dbReference type="NCBI Taxonomy" id="7220"/>
    <lineage>
        <taxon>Eukaryota</taxon>
        <taxon>Metazoa</taxon>
        <taxon>Ecdysozoa</taxon>
        <taxon>Arthropoda</taxon>
        <taxon>Hexapoda</taxon>
        <taxon>Insecta</taxon>
        <taxon>Pterygota</taxon>
        <taxon>Neoptera</taxon>
        <taxon>Endopterygota</taxon>
        <taxon>Diptera</taxon>
        <taxon>Brachycera</taxon>
        <taxon>Muscomorpha</taxon>
        <taxon>Ephydroidea</taxon>
        <taxon>Drosophilidae</taxon>
        <taxon>Drosophila</taxon>
        <taxon>Sophophora</taxon>
    </lineage>
</organism>
<feature type="compositionally biased region" description="Acidic residues" evidence="1">
    <location>
        <begin position="27"/>
        <end position="37"/>
    </location>
</feature>
<evidence type="ECO:0000256" key="1">
    <source>
        <dbReference type="SAM" id="MobiDB-lite"/>
    </source>
</evidence>
<gene>
    <name evidence="2" type="primary">Dere\GG26825</name>
    <name evidence="2" type="synonym">GG26825</name>
    <name evidence="2" type="ORF">Dere_GG26825</name>
</gene>
<sequence>MAVINPQWRPASDLRSQSITPPKDVNDAEEEQQEQQEQEQGIIISGDSVSREIDTSLVLSGTLNSPN</sequence>
<accession>A0A0Q5VXZ5</accession>
<feature type="region of interest" description="Disordered" evidence="1">
    <location>
        <begin position="1"/>
        <end position="48"/>
    </location>
</feature>
<evidence type="ECO:0000313" key="3">
    <source>
        <dbReference type="Proteomes" id="UP000008711"/>
    </source>
</evidence>
<protein>
    <submittedName>
        <fullName evidence="2">Uncharacterized protein</fullName>
    </submittedName>
</protein>
<reference evidence="2 3" key="2">
    <citation type="journal article" date="2008" name="Bioinformatics">
        <title>Assembly reconciliation.</title>
        <authorList>
            <person name="Zimin A.V."/>
            <person name="Smith D.R."/>
            <person name="Sutton G."/>
            <person name="Yorke J.A."/>
        </authorList>
    </citation>
    <scope>NUCLEOTIDE SEQUENCE [LARGE SCALE GENOMIC DNA]</scope>
    <source>
        <strain evidence="2 3">TSC#14021-0224.01</strain>
    </source>
</reference>
<reference evidence="2 3" key="1">
    <citation type="journal article" date="2007" name="Nature">
        <title>Evolution of genes and genomes on the Drosophila phylogeny.</title>
        <authorList>
            <consortium name="Drosophila 12 Genomes Consortium"/>
            <person name="Clark A.G."/>
            <person name="Eisen M.B."/>
            <person name="Smith D.R."/>
            <person name="Bergman C.M."/>
            <person name="Oliver B."/>
            <person name="Markow T.A."/>
            <person name="Kaufman T.C."/>
            <person name="Kellis M."/>
            <person name="Gelbart W."/>
            <person name="Iyer V.N."/>
            <person name="Pollard D.A."/>
            <person name="Sackton T.B."/>
            <person name="Larracuente A.M."/>
            <person name="Singh N.D."/>
            <person name="Abad J.P."/>
            <person name="Abt D.N."/>
            <person name="Adryan B."/>
            <person name="Aguade M."/>
            <person name="Akashi H."/>
            <person name="Anderson W.W."/>
            <person name="Aquadro C.F."/>
            <person name="Ardell D.H."/>
            <person name="Arguello R."/>
            <person name="Artieri C.G."/>
            <person name="Barbash D.A."/>
            <person name="Barker D."/>
            <person name="Barsanti P."/>
            <person name="Batterham P."/>
            <person name="Batzoglou S."/>
            <person name="Begun D."/>
            <person name="Bhutkar A."/>
            <person name="Blanco E."/>
            <person name="Bosak S.A."/>
            <person name="Bradley R.K."/>
            <person name="Brand A.D."/>
            <person name="Brent M.R."/>
            <person name="Brooks A.N."/>
            <person name="Brown R.H."/>
            <person name="Butlin R.K."/>
            <person name="Caggese C."/>
            <person name="Calvi B.R."/>
            <person name="Bernardo de Carvalho A."/>
            <person name="Caspi A."/>
            <person name="Castrezana S."/>
            <person name="Celniker S.E."/>
            <person name="Chang J.L."/>
            <person name="Chapple C."/>
            <person name="Chatterji S."/>
            <person name="Chinwalla A."/>
            <person name="Civetta A."/>
            <person name="Clifton S.W."/>
            <person name="Comeron J.M."/>
            <person name="Costello J.C."/>
            <person name="Coyne J.A."/>
            <person name="Daub J."/>
            <person name="David R.G."/>
            <person name="Delcher A.L."/>
            <person name="Delehaunty K."/>
            <person name="Do C.B."/>
            <person name="Ebling H."/>
            <person name="Edwards K."/>
            <person name="Eickbush T."/>
            <person name="Evans J.D."/>
            <person name="Filipski A."/>
            <person name="Findeiss S."/>
            <person name="Freyhult E."/>
            <person name="Fulton L."/>
            <person name="Fulton R."/>
            <person name="Garcia A.C."/>
            <person name="Gardiner A."/>
            <person name="Garfield D.A."/>
            <person name="Garvin B.E."/>
            <person name="Gibson G."/>
            <person name="Gilbert D."/>
            <person name="Gnerre S."/>
            <person name="Godfrey J."/>
            <person name="Good R."/>
            <person name="Gotea V."/>
            <person name="Gravely B."/>
            <person name="Greenberg A.J."/>
            <person name="Griffiths-Jones S."/>
            <person name="Gross S."/>
            <person name="Guigo R."/>
            <person name="Gustafson E.A."/>
            <person name="Haerty W."/>
            <person name="Hahn M.W."/>
            <person name="Halligan D.L."/>
            <person name="Halpern A.L."/>
            <person name="Halter G.M."/>
            <person name="Han M.V."/>
            <person name="Heger A."/>
            <person name="Hillier L."/>
            <person name="Hinrichs A.S."/>
            <person name="Holmes I."/>
            <person name="Hoskins R.A."/>
            <person name="Hubisz M.J."/>
            <person name="Hultmark D."/>
            <person name="Huntley M.A."/>
            <person name="Jaffe D.B."/>
            <person name="Jagadeeshan S."/>
            <person name="Jeck W.R."/>
            <person name="Johnson J."/>
            <person name="Jones C.D."/>
            <person name="Jordan W.C."/>
            <person name="Karpen G.H."/>
            <person name="Kataoka E."/>
            <person name="Keightley P.D."/>
            <person name="Kheradpour P."/>
            <person name="Kirkness E.F."/>
            <person name="Koerich L.B."/>
            <person name="Kristiansen K."/>
            <person name="Kudrna D."/>
            <person name="Kulathinal R.J."/>
            <person name="Kumar S."/>
            <person name="Kwok R."/>
            <person name="Lander E."/>
            <person name="Langley C.H."/>
            <person name="Lapoint R."/>
            <person name="Lazzaro B.P."/>
            <person name="Lee S.J."/>
            <person name="Levesque L."/>
            <person name="Li R."/>
            <person name="Lin C.F."/>
            <person name="Lin M.F."/>
            <person name="Lindblad-Toh K."/>
            <person name="Llopart A."/>
            <person name="Long M."/>
            <person name="Low L."/>
            <person name="Lozovsky E."/>
            <person name="Lu J."/>
            <person name="Luo M."/>
            <person name="Machado C.A."/>
            <person name="Makalowski W."/>
            <person name="Marzo M."/>
            <person name="Matsuda M."/>
            <person name="Matzkin L."/>
            <person name="McAllister B."/>
            <person name="McBride C.S."/>
            <person name="McKernan B."/>
            <person name="McKernan K."/>
            <person name="Mendez-Lago M."/>
            <person name="Minx P."/>
            <person name="Mollenhauer M.U."/>
            <person name="Montooth K."/>
            <person name="Mount S.M."/>
            <person name="Mu X."/>
            <person name="Myers E."/>
            <person name="Negre B."/>
            <person name="Newfeld S."/>
            <person name="Nielsen R."/>
            <person name="Noor M.A."/>
            <person name="O'Grady P."/>
            <person name="Pachter L."/>
            <person name="Papaceit M."/>
            <person name="Parisi M.J."/>
            <person name="Parisi M."/>
            <person name="Parts L."/>
            <person name="Pedersen J.S."/>
            <person name="Pesole G."/>
            <person name="Phillippy A.M."/>
            <person name="Ponting C.P."/>
            <person name="Pop M."/>
            <person name="Porcelli D."/>
            <person name="Powell J.R."/>
            <person name="Prohaska S."/>
            <person name="Pruitt K."/>
            <person name="Puig M."/>
            <person name="Quesneville H."/>
            <person name="Ram K.R."/>
            <person name="Rand D."/>
            <person name="Rasmussen M.D."/>
            <person name="Reed L.K."/>
            <person name="Reenan R."/>
            <person name="Reily A."/>
            <person name="Remington K.A."/>
            <person name="Rieger T.T."/>
            <person name="Ritchie M.G."/>
            <person name="Robin C."/>
            <person name="Rogers Y.H."/>
            <person name="Rohde C."/>
            <person name="Rozas J."/>
            <person name="Rubenfield M.J."/>
            <person name="Ruiz A."/>
            <person name="Russo S."/>
            <person name="Salzberg S.L."/>
            <person name="Sanchez-Gracia A."/>
            <person name="Saranga D.J."/>
            <person name="Sato H."/>
            <person name="Schaeffer S.W."/>
            <person name="Schatz M.C."/>
            <person name="Schlenke T."/>
            <person name="Schwartz R."/>
            <person name="Segarra C."/>
            <person name="Singh R.S."/>
            <person name="Sirot L."/>
            <person name="Sirota M."/>
            <person name="Sisneros N.B."/>
            <person name="Smith C.D."/>
            <person name="Smith T.F."/>
            <person name="Spieth J."/>
            <person name="Stage D.E."/>
            <person name="Stark A."/>
            <person name="Stephan W."/>
            <person name="Strausberg R.L."/>
            <person name="Strempel S."/>
            <person name="Sturgill D."/>
            <person name="Sutton G."/>
            <person name="Sutton G.G."/>
            <person name="Tao W."/>
            <person name="Teichmann S."/>
            <person name="Tobari Y.N."/>
            <person name="Tomimura Y."/>
            <person name="Tsolas J.M."/>
            <person name="Valente V.L."/>
            <person name="Venter E."/>
            <person name="Venter J.C."/>
            <person name="Vicario S."/>
            <person name="Vieira F.G."/>
            <person name="Vilella A.J."/>
            <person name="Villasante A."/>
            <person name="Walenz B."/>
            <person name="Wang J."/>
            <person name="Wasserman M."/>
            <person name="Watts T."/>
            <person name="Wilson D."/>
            <person name="Wilson R.K."/>
            <person name="Wing R.A."/>
            <person name="Wolfner M.F."/>
            <person name="Wong A."/>
            <person name="Wong G.K."/>
            <person name="Wu C.I."/>
            <person name="Wu G."/>
            <person name="Yamamoto D."/>
            <person name="Yang H.P."/>
            <person name="Yang S.P."/>
            <person name="Yorke J.A."/>
            <person name="Yoshida K."/>
            <person name="Zdobnov E."/>
            <person name="Zhang P."/>
            <person name="Zhang Y."/>
            <person name="Zimin A.V."/>
            <person name="Baldwin J."/>
            <person name="Abdouelleil A."/>
            <person name="Abdulkadir J."/>
            <person name="Abebe A."/>
            <person name="Abera B."/>
            <person name="Abreu J."/>
            <person name="Acer S.C."/>
            <person name="Aftuck L."/>
            <person name="Alexander A."/>
            <person name="An P."/>
            <person name="Anderson E."/>
            <person name="Anderson S."/>
            <person name="Arachi H."/>
            <person name="Azer M."/>
            <person name="Bachantsang P."/>
            <person name="Barry A."/>
            <person name="Bayul T."/>
            <person name="Berlin A."/>
            <person name="Bessette D."/>
            <person name="Bloom T."/>
            <person name="Blye J."/>
            <person name="Boguslavskiy L."/>
            <person name="Bonnet C."/>
            <person name="Boukhgalter B."/>
            <person name="Bourzgui I."/>
            <person name="Brown A."/>
            <person name="Cahill P."/>
            <person name="Channer S."/>
            <person name="Cheshatsang Y."/>
            <person name="Chuda L."/>
            <person name="Citroen M."/>
            <person name="Collymore A."/>
            <person name="Cooke P."/>
            <person name="Costello M."/>
            <person name="D'Aco K."/>
            <person name="Daza R."/>
            <person name="De Haan G."/>
            <person name="DeGray S."/>
            <person name="DeMaso C."/>
            <person name="Dhargay N."/>
            <person name="Dooley K."/>
            <person name="Dooley E."/>
            <person name="Doricent M."/>
            <person name="Dorje P."/>
            <person name="Dorjee K."/>
            <person name="Dupes A."/>
            <person name="Elong R."/>
            <person name="Falk J."/>
            <person name="Farina A."/>
            <person name="Faro S."/>
            <person name="Ferguson D."/>
            <person name="Fisher S."/>
            <person name="Foley C.D."/>
            <person name="Franke A."/>
            <person name="Friedrich D."/>
            <person name="Gadbois L."/>
            <person name="Gearin G."/>
            <person name="Gearin C.R."/>
            <person name="Giannoukos G."/>
            <person name="Goode T."/>
            <person name="Graham J."/>
            <person name="Grandbois E."/>
            <person name="Grewal S."/>
            <person name="Gyaltsen K."/>
            <person name="Hafez N."/>
            <person name="Hagos B."/>
            <person name="Hall J."/>
            <person name="Henson C."/>
            <person name="Hollinger A."/>
            <person name="Honan T."/>
            <person name="Huard M.D."/>
            <person name="Hughes L."/>
            <person name="Hurhula B."/>
            <person name="Husby M.E."/>
            <person name="Kamat A."/>
            <person name="Kanga B."/>
            <person name="Kashin S."/>
            <person name="Khazanovich D."/>
            <person name="Kisner P."/>
            <person name="Lance K."/>
            <person name="Lara M."/>
            <person name="Lee W."/>
            <person name="Lennon N."/>
            <person name="Letendre F."/>
            <person name="LeVine R."/>
            <person name="Lipovsky A."/>
            <person name="Liu X."/>
            <person name="Liu J."/>
            <person name="Liu S."/>
            <person name="Lokyitsang T."/>
            <person name="Lokyitsang Y."/>
            <person name="Lubonja R."/>
            <person name="Lui A."/>
            <person name="MacDonald P."/>
            <person name="Magnisalis V."/>
            <person name="Maru K."/>
            <person name="Matthews C."/>
            <person name="McCusker W."/>
            <person name="McDonough S."/>
            <person name="Mehta T."/>
            <person name="Meldrim J."/>
            <person name="Meneus L."/>
            <person name="Mihai O."/>
            <person name="Mihalev A."/>
            <person name="Mihova T."/>
            <person name="Mittelman R."/>
            <person name="Mlenga V."/>
            <person name="Montmayeur A."/>
            <person name="Mulrain L."/>
            <person name="Navidi A."/>
            <person name="Naylor J."/>
            <person name="Negash T."/>
            <person name="Nguyen T."/>
            <person name="Nguyen N."/>
            <person name="Nicol R."/>
            <person name="Norbu C."/>
            <person name="Norbu N."/>
            <person name="Novod N."/>
            <person name="O'Neill B."/>
            <person name="Osman S."/>
            <person name="Markiewicz E."/>
            <person name="Oyono O.L."/>
            <person name="Patti C."/>
            <person name="Phunkhang P."/>
            <person name="Pierre F."/>
            <person name="Priest M."/>
            <person name="Raghuraman S."/>
            <person name="Rege F."/>
            <person name="Reyes R."/>
            <person name="Rise C."/>
            <person name="Rogov P."/>
            <person name="Ross K."/>
            <person name="Ryan E."/>
            <person name="Settipalli S."/>
            <person name="Shea T."/>
            <person name="Sherpa N."/>
            <person name="Shi L."/>
            <person name="Shih D."/>
            <person name="Sparrow T."/>
            <person name="Spaulding J."/>
            <person name="Stalker J."/>
            <person name="Stange-Thomann N."/>
            <person name="Stavropoulos S."/>
            <person name="Stone C."/>
            <person name="Strader C."/>
            <person name="Tesfaye S."/>
            <person name="Thomson T."/>
            <person name="Thoulutsang Y."/>
            <person name="Thoulutsang D."/>
            <person name="Topham K."/>
            <person name="Topping I."/>
            <person name="Tsamla T."/>
            <person name="Vassiliev H."/>
            <person name="Vo A."/>
            <person name="Wangchuk T."/>
            <person name="Wangdi T."/>
            <person name="Weiand M."/>
            <person name="Wilkinson J."/>
            <person name="Wilson A."/>
            <person name="Yadav S."/>
            <person name="Young G."/>
            <person name="Yu Q."/>
            <person name="Zembek L."/>
            <person name="Zhong D."/>
            <person name="Zimmer A."/>
            <person name="Zwirko Z."/>
            <person name="Jaffe D.B."/>
            <person name="Alvarez P."/>
            <person name="Brockman W."/>
            <person name="Butler J."/>
            <person name="Chin C."/>
            <person name="Gnerre S."/>
            <person name="Grabherr M."/>
            <person name="Kleber M."/>
            <person name="Mauceli E."/>
            <person name="MacCallum I."/>
        </authorList>
    </citation>
    <scope>NUCLEOTIDE SEQUENCE [LARGE SCALE GENOMIC DNA]</scope>
    <source>
        <strain evidence="2 3">TSC#14021-0224.01</strain>
    </source>
</reference>
<dbReference type="Proteomes" id="UP000008711">
    <property type="component" value="Unassembled WGS sequence"/>
</dbReference>
<keyword evidence="3" id="KW-1185">Reference proteome</keyword>
<name>A0A0Q5VXZ5_DROER</name>
<evidence type="ECO:0000313" key="2">
    <source>
        <dbReference type="EMBL" id="KQS61978.1"/>
    </source>
</evidence>
<proteinExistence type="predicted"/>